<dbReference type="InterPro" id="IPR006530">
    <property type="entry name" value="YD"/>
</dbReference>
<gene>
    <name evidence="8" type="ORF">FH715_11170</name>
</gene>
<keyword evidence="4" id="KW-1133">Transmembrane helix</keyword>
<organism evidence="8 9">
    <name type="scientific">Streptomyces sedi</name>
    <dbReference type="NCBI Taxonomy" id="555059"/>
    <lineage>
        <taxon>Bacteria</taxon>
        <taxon>Bacillati</taxon>
        <taxon>Actinomycetota</taxon>
        <taxon>Actinomycetes</taxon>
        <taxon>Kitasatosporales</taxon>
        <taxon>Streptomycetaceae</taxon>
        <taxon>Streptomyces</taxon>
    </lineage>
</organism>
<feature type="domain" description="DUF6531" evidence="5">
    <location>
        <begin position="341"/>
        <end position="412"/>
    </location>
</feature>
<reference evidence="8 9" key="1">
    <citation type="submission" date="2019-06" db="EMBL/GenBank/DDBJ databases">
        <title>Draft genome of Streptomyces sedi sp. JCM16909.</title>
        <authorList>
            <person name="Klykleung N."/>
            <person name="Tanasupawat S."/>
            <person name="Kudo T."/>
            <person name="Yuki M."/>
            <person name="Ohkuma M."/>
        </authorList>
    </citation>
    <scope>NUCLEOTIDE SEQUENCE [LARGE SCALE GENOMIC DNA]</scope>
    <source>
        <strain evidence="8 9">JCM 16909</strain>
    </source>
</reference>
<evidence type="ECO:0000259" key="5">
    <source>
        <dbReference type="Pfam" id="PF20148"/>
    </source>
</evidence>
<dbReference type="Pfam" id="PF21725">
    <property type="entry name" value="T7SS_signal"/>
    <property type="match status" value="1"/>
</dbReference>
<evidence type="ECO:0000313" key="8">
    <source>
        <dbReference type="EMBL" id="TNM30562.1"/>
    </source>
</evidence>
<feature type="coiled-coil region" evidence="2">
    <location>
        <begin position="155"/>
        <end position="199"/>
    </location>
</feature>
<comment type="caution">
    <text evidence="8">The sequence shown here is derived from an EMBL/GenBank/DDBJ whole genome shotgun (WGS) entry which is preliminary data.</text>
</comment>
<keyword evidence="9" id="KW-1185">Reference proteome</keyword>
<sequence length="1494" mass="164219">MDRDPTPGDPDEVRELADELREFADDVDEALGKIRGLASERAVLDWAGLSADVFRAEFDGVPGNLTKLEESYSLCSQALGTYWPKLQTAQGMADRALDRAISAQADLASAQSALGDAEDWMGRAGEEAERLRREGEREDVEPPDEDDVRAATRDAQAAEAAAGAARSRVNDAEERLSAARQLAQEAQEMREDAARECSRDIDEASDAGIQNRRWWEKAIDWVTDNWDTFVEACKVIVAVLGVVVMIIGGPLAWVVLAAALVVLADTLIKFARGEAGLLDVAFAAFDCIPGMKGLTTLGGLAAGLRGLARTGLRGMARGAVGAGRRLRGSAVEWGRRVFSRDPVDFATGEVAWPATDVDLPGVLSLVLRRHHLSTYREGRWFGPSWASTLDQRLVLEEHGVALLTEDGMRLEYPIPLPEPEQEVMPVEGPRWGLSWDGERGTPIAVHRQETGRTLHFAPVPGHRGSELPLVAISDSNTNRIDIRYSEHGQPTEIVHSGGYRVGVGIVDGRVTALRLLSDDVEPVLLAYEYDTAGNLAKVYNSSGLPMLFSYDEEHRLTRWEDRNGTWYRYEYDEAGRCVFGTGTDRALECSYAYDTENHRTTATDSLGHVTVYQFNDCFQLVAETDPAGNTTRRAFDRYDRVTVLTDPLGRTTRCDHDESGQVTVVVRPDSTRTRAQYNDLGLLSEIINPDGTTWRYAYDSRGNRTTVTDPAGNRTRYTHFPTGAVSSITDALGNVTHFGCDAAGLPVTVSDAGGGTSRYGRDAFGRPVEIVDPLGAVTTFAWSVEGDPLRRTAPDGGRREWRWDGESNLLAFTDENGGVTRFTYGPFDLAASQTTPDGATLRYVRDTELNIVQMVSPTGLTWDYTYDQVGRMTTESDFDDRTTHFELDGAGQLLSRTNAAGERLSLSHDAMGRVVRRVLSTGETTSFAYDWAGQLVHAHGPDAEMTRSHDLSGRLLWETVNGRTLTLDYDGLGRLLTRRTPGGHASSWSYAEGGGVSALTSGAHHLAFERDALGRESLRAVDDTFVLRHCWNEAGLPAEQVLTVPDGPAGGRRELHRRSYAYRPDGYLTAVSEGSDTTHYTVGPAGHVLAVAGPGGEETYVYDLAGNQTNAHRTSFGHMGEETGQRDYAGSLLTQAGAVRYTYDAAGRVIRRQRKRLSRKPDIWHYTWNAENQLTGVVTPDGTRWRYSYDPLGRRIAKTRLAADGATVVERVLFTWHGNALVEQMAVADDEAARITTWDHHGLHPLTQTERVHGAREAEQGEIDERFFAIVTDLVGTPTHLIDEGGGIAWQRRATLWGRTVTEGADGAHTALRFPGQYADEETGWHFNHHRHYDPETGRFSTPDPYGLLPAPNPYTYPHNPHTWIDPLGLAYTNAHLADLPIHSNPERFYVRAGELVDNRVPSHGLNDAQMLGGEIAGHGGVRNLSNDELIRIGGPQGNDPISGYRDWGPGDSINYPGSQVHITGGHHRTAEIAERVGRGEMTPDVLIEFLIRE</sequence>
<dbReference type="Pfam" id="PF05593">
    <property type="entry name" value="RHS_repeat"/>
    <property type="match status" value="7"/>
</dbReference>
<dbReference type="InterPro" id="IPR031325">
    <property type="entry name" value="RHS_repeat"/>
</dbReference>
<feature type="compositionally biased region" description="Acidic residues" evidence="3">
    <location>
        <begin position="137"/>
        <end position="147"/>
    </location>
</feature>
<dbReference type="InterPro" id="IPR022385">
    <property type="entry name" value="Rhs_assc_core"/>
</dbReference>
<dbReference type="NCBIfam" id="TIGR01643">
    <property type="entry name" value="YD_repeat_2x"/>
    <property type="match status" value="13"/>
</dbReference>
<dbReference type="PRINTS" id="PR00394">
    <property type="entry name" value="RHSPROTEIN"/>
</dbReference>
<dbReference type="PANTHER" id="PTHR32305:SF15">
    <property type="entry name" value="PROTEIN RHSA-RELATED"/>
    <property type="match status" value="1"/>
</dbReference>
<dbReference type="Gene3D" id="2.180.10.10">
    <property type="entry name" value="RHS repeat-associated core"/>
    <property type="match status" value="3"/>
</dbReference>
<dbReference type="InterPro" id="IPR056823">
    <property type="entry name" value="TEN-like_YD-shell"/>
</dbReference>
<feature type="domain" description="Putative T7SS secretion signal" evidence="6">
    <location>
        <begin position="8"/>
        <end position="181"/>
    </location>
</feature>
<dbReference type="InterPro" id="IPR049082">
    <property type="entry name" value="T7SS_signal"/>
</dbReference>
<dbReference type="InterPro" id="IPR045351">
    <property type="entry name" value="DUF6531"/>
</dbReference>
<feature type="region of interest" description="Disordered" evidence="3">
    <location>
        <begin position="118"/>
        <end position="148"/>
    </location>
</feature>
<dbReference type="RefSeq" id="WP_139643921.1">
    <property type="nucleotide sequence ID" value="NZ_BAAAZS010000058.1"/>
</dbReference>
<dbReference type="Proteomes" id="UP000311713">
    <property type="component" value="Unassembled WGS sequence"/>
</dbReference>
<protein>
    <recommendedName>
        <fullName evidence="10">Type IV secretion protein Rhs</fullName>
    </recommendedName>
</protein>
<keyword evidence="1" id="KW-0677">Repeat</keyword>
<name>A0A5C4V3J8_9ACTN</name>
<keyword evidence="4" id="KW-0472">Membrane</keyword>
<dbReference type="PANTHER" id="PTHR32305">
    <property type="match status" value="1"/>
</dbReference>
<dbReference type="InterPro" id="IPR029013">
    <property type="entry name" value="HP0062-like_sf"/>
</dbReference>
<evidence type="ECO:0008006" key="10">
    <source>
        <dbReference type="Google" id="ProtNLM"/>
    </source>
</evidence>
<feature type="transmembrane region" description="Helical" evidence="4">
    <location>
        <begin position="235"/>
        <end position="263"/>
    </location>
</feature>
<dbReference type="Gene3D" id="1.20.120.330">
    <property type="entry name" value="Nucleotidyltransferases domain 2"/>
    <property type="match status" value="1"/>
</dbReference>
<evidence type="ECO:0000256" key="3">
    <source>
        <dbReference type="SAM" id="MobiDB-lite"/>
    </source>
</evidence>
<keyword evidence="2" id="KW-0175">Coiled coil</keyword>
<proteinExistence type="predicted"/>
<evidence type="ECO:0000313" key="9">
    <source>
        <dbReference type="Proteomes" id="UP000311713"/>
    </source>
</evidence>
<feature type="compositionally biased region" description="Basic and acidic residues" evidence="3">
    <location>
        <begin position="120"/>
        <end position="136"/>
    </location>
</feature>
<accession>A0A5C4V3J8</accession>
<evidence type="ECO:0000259" key="7">
    <source>
        <dbReference type="Pfam" id="PF25023"/>
    </source>
</evidence>
<dbReference type="InterPro" id="IPR050708">
    <property type="entry name" value="T6SS_VgrG/RHS"/>
</dbReference>
<dbReference type="EMBL" id="VDGT01000007">
    <property type="protein sequence ID" value="TNM30562.1"/>
    <property type="molecule type" value="Genomic_DNA"/>
</dbReference>
<evidence type="ECO:0000259" key="6">
    <source>
        <dbReference type="Pfam" id="PF21725"/>
    </source>
</evidence>
<dbReference type="Pfam" id="PF25023">
    <property type="entry name" value="TEN_YD-shell"/>
    <property type="match status" value="1"/>
</dbReference>
<dbReference type="SUPFAM" id="SSF158414">
    <property type="entry name" value="HP0062-like"/>
    <property type="match status" value="1"/>
</dbReference>
<feature type="domain" description="Teneurin-like YD-shell" evidence="7">
    <location>
        <begin position="1265"/>
        <end position="1344"/>
    </location>
</feature>
<dbReference type="NCBIfam" id="TIGR03696">
    <property type="entry name" value="Rhs_assc_core"/>
    <property type="match status" value="1"/>
</dbReference>
<evidence type="ECO:0000256" key="2">
    <source>
        <dbReference type="SAM" id="Coils"/>
    </source>
</evidence>
<evidence type="ECO:0000256" key="1">
    <source>
        <dbReference type="ARBA" id="ARBA00022737"/>
    </source>
</evidence>
<evidence type="ECO:0000256" key="4">
    <source>
        <dbReference type="SAM" id="Phobius"/>
    </source>
</evidence>
<dbReference type="OrthoDB" id="4981820at2"/>
<dbReference type="Pfam" id="PF20148">
    <property type="entry name" value="DUF6531"/>
    <property type="match status" value="1"/>
</dbReference>
<keyword evidence="4" id="KW-0812">Transmembrane</keyword>